<dbReference type="Gene3D" id="3.60.21.10">
    <property type="match status" value="1"/>
</dbReference>
<evidence type="ECO:0000256" key="1">
    <source>
        <dbReference type="ARBA" id="ARBA00005662"/>
    </source>
</evidence>
<dbReference type="InterPro" id="IPR052169">
    <property type="entry name" value="CW_Biosynth-Accessory"/>
</dbReference>
<dbReference type="SUPFAM" id="SSF56300">
    <property type="entry name" value="Metallo-dependent phosphatases"/>
    <property type="match status" value="1"/>
</dbReference>
<dbReference type="InterPro" id="IPR029052">
    <property type="entry name" value="Metallo-depent_PP-like"/>
</dbReference>
<dbReference type="SMART" id="SM00854">
    <property type="entry name" value="PGA_cap"/>
    <property type="match status" value="1"/>
</dbReference>
<dbReference type="PANTHER" id="PTHR33393">
    <property type="entry name" value="POLYGLUTAMINE SYNTHESIS ACCESSORY PROTEIN RV0574C-RELATED"/>
    <property type="match status" value="1"/>
</dbReference>
<accession>A0ABN5ITC6</accession>
<dbReference type="EMBL" id="CP027850">
    <property type="protein sequence ID" value="AVQ02275.1"/>
    <property type="molecule type" value="Genomic_DNA"/>
</dbReference>
<gene>
    <name evidence="4" type="ORF">B7G68_10710</name>
</gene>
<name>A0ABN5ITC6_9CAUL</name>
<dbReference type="RefSeq" id="WP_013079213.1">
    <property type="nucleotide sequence ID" value="NZ_CP027850.1"/>
</dbReference>
<feature type="domain" description="Capsule synthesis protein CapA" evidence="3">
    <location>
        <begin position="26"/>
        <end position="275"/>
    </location>
</feature>
<dbReference type="Pfam" id="PF09587">
    <property type="entry name" value="PGA_cap"/>
    <property type="match status" value="1"/>
</dbReference>
<comment type="similarity">
    <text evidence="1">Belongs to the CapA family.</text>
</comment>
<dbReference type="PANTHER" id="PTHR33393:SF13">
    <property type="entry name" value="PGA BIOSYNTHESIS PROTEIN CAPA"/>
    <property type="match status" value="1"/>
</dbReference>
<organism evidence="4 5">
    <name type="scientific">Caulobacter segnis</name>
    <dbReference type="NCBI Taxonomy" id="88688"/>
    <lineage>
        <taxon>Bacteria</taxon>
        <taxon>Pseudomonadati</taxon>
        <taxon>Pseudomonadota</taxon>
        <taxon>Alphaproteobacteria</taxon>
        <taxon>Caulobacterales</taxon>
        <taxon>Caulobacteraceae</taxon>
        <taxon>Caulobacter</taxon>
    </lineage>
</organism>
<dbReference type="InterPro" id="IPR019079">
    <property type="entry name" value="Capsule_synth_CapA"/>
</dbReference>
<evidence type="ECO:0000259" key="3">
    <source>
        <dbReference type="SMART" id="SM00854"/>
    </source>
</evidence>
<proteinExistence type="inferred from homology"/>
<feature type="signal peptide" evidence="2">
    <location>
        <begin position="1"/>
        <end position="20"/>
    </location>
</feature>
<evidence type="ECO:0000313" key="4">
    <source>
        <dbReference type="EMBL" id="AVQ02275.1"/>
    </source>
</evidence>
<evidence type="ECO:0000256" key="2">
    <source>
        <dbReference type="SAM" id="SignalP"/>
    </source>
</evidence>
<reference evidence="4 5" key="1">
    <citation type="journal article" date="2015" name="Biotechnol. Bioeng.">
        <title>Genome sequence and phenotypic characterization of Caulobacter segnis.</title>
        <authorList>
            <person name="Patel S."/>
            <person name="Fletcher B."/>
            <person name="Scott D.C."/>
            <person name="Ely B."/>
        </authorList>
    </citation>
    <scope>NUCLEOTIDE SEQUENCE [LARGE SCALE GENOMIC DNA]</scope>
    <source>
        <strain evidence="4 5">TK0059</strain>
    </source>
</reference>
<feature type="chain" id="PRO_5047121863" evidence="2">
    <location>
        <begin position="21"/>
        <end position="378"/>
    </location>
</feature>
<keyword evidence="5" id="KW-1185">Reference proteome</keyword>
<evidence type="ECO:0000313" key="5">
    <source>
        <dbReference type="Proteomes" id="UP000240527"/>
    </source>
</evidence>
<dbReference type="CDD" id="cd07381">
    <property type="entry name" value="MPP_CapA"/>
    <property type="match status" value="1"/>
</dbReference>
<keyword evidence="2" id="KW-0732">Signal</keyword>
<protein>
    <submittedName>
        <fullName evidence="4">Capsule biosynthesis protein CapA</fullName>
    </submittedName>
</protein>
<dbReference type="Proteomes" id="UP000240527">
    <property type="component" value="Chromosome"/>
</dbReference>
<sequence length="378" mass="39929">MNRRTLLAAGAGLLAVPAIAKPRPLRVALLGQSLIEHVVADEAWPGRRALQARLQRNDVCFTNLETVIRGARAGAPTRESLTVHAGEPGVLRVLDEIGVNLVATSNNHAFDLGSGGILDTVEALERQGLAFAGSGADLTAAAAPSYLKSPVGAVALVAFATGKVRDGGAATASRPGVNELRRGPSGEPVAEDLARILAAIAEARRTAEVVIAYQHNHDWEPAMEDVPGWQRDLARRCVDVGAAAFVGHGAPVLQGAEIYRGAPLLYGLGNFIFQTEKPPGAYPQSAWESVFAECVFERGRLVSLRFEPIVLNEIGRGGPKDMETRGFPRLARTAERKAILDSFMARSAKFGGSLRFGPSAVFDTGAEKVLAGAHLGIV</sequence>